<evidence type="ECO:0000256" key="3">
    <source>
        <dbReference type="ARBA" id="ARBA00022833"/>
    </source>
</evidence>
<keyword evidence="1 9" id="KW-0479">Metal-binding</keyword>
<evidence type="ECO:0000256" key="7">
    <source>
        <dbReference type="ARBA" id="ARBA00023242"/>
    </source>
</evidence>
<keyword evidence="3 9" id="KW-0862">Zinc</keyword>
<evidence type="ECO:0000313" key="12">
    <source>
        <dbReference type="EMBL" id="CAA7054597.1"/>
    </source>
</evidence>
<dbReference type="Proteomes" id="UP000467841">
    <property type="component" value="Unassembled WGS sequence"/>
</dbReference>
<protein>
    <recommendedName>
        <fullName evidence="9">Dof zinc finger protein</fullName>
    </recommendedName>
</protein>
<evidence type="ECO:0000256" key="6">
    <source>
        <dbReference type="ARBA" id="ARBA00023163"/>
    </source>
</evidence>
<evidence type="ECO:0000259" key="11">
    <source>
        <dbReference type="PROSITE" id="PS50884"/>
    </source>
</evidence>
<evidence type="ECO:0000256" key="1">
    <source>
        <dbReference type="ARBA" id="ARBA00022723"/>
    </source>
</evidence>
<keyword evidence="5 8" id="KW-0238">DNA-binding</keyword>
<feature type="compositionally biased region" description="Polar residues" evidence="10">
    <location>
        <begin position="1"/>
        <end position="14"/>
    </location>
</feature>
<dbReference type="PANTHER" id="PTHR31992">
    <property type="entry name" value="DOF ZINC FINGER PROTEIN DOF1.4-RELATED"/>
    <property type="match status" value="1"/>
</dbReference>
<accession>A0A6D2KNJ1</accession>
<comment type="caution">
    <text evidence="12">The sequence shown here is derived from an EMBL/GenBank/DDBJ whole genome shotgun (WGS) entry which is preliminary data.</text>
</comment>
<evidence type="ECO:0000256" key="10">
    <source>
        <dbReference type="SAM" id="MobiDB-lite"/>
    </source>
</evidence>
<evidence type="ECO:0000313" key="13">
    <source>
        <dbReference type="Proteomes" id="UP000467841"/>
    </source>
</evidence>
<dbReference type="EMBL" id="CACVBM020001584">
    <property type="protein sequence ID" value="CAA7054597.1"/>
    <property type="molecule type" value="Genomic_DNA"/>
</dbReference>
<keyword evidence="2 8" id="KW-0863">Zinc-finger</keyword>
<dbReference type="InterPro" id="IPR003851">
    <property type="entry name" value="Znf_Dof"/>
</dbReference>
<dbReference type="GO" id="GO:0003700">
    <property type="term" value="F:DNA-binding transcription factor activity"/>
    <property type="evidence" value="ECO:0007669"/>
    <property type="project" value="UniProtKB-UniRule"/>
</dbReference>
<evidence type="ECO:0000256" key="4">
    <source>
        <dbReference type="ARBA" id="ARBA00023015"/>
    </source>
</evidence>
<comment type="function">
    <text evidence="9">Transcription factor that binds specifically to a 5'-AA[AG]G-3' consensus core sequence.</text>
</comment>
<evidence type="ECO:0000256" key="9">
    <source>
        <dbReference type="RuleBase" id="RU369094"/>
    </source>
</evidence>
<proteinExistence type="predicted"/>
<sequence length="255" mass="28527">MDNSNVFSLRGDNQVSKEKPPPRVCPRCNSDNTKFCYYNNYSKSQPRYNCKNCRRFWTHGGALRNIPIGGSSRKSKRAKVDQPSVSQVVSVEIQQVNHHQPLLHVQETNELVESFGGSSSTVVSVGSNFGSLPETHGEMVLPFRSLPPMDRLNFSVGSFQQNYYAVGSNDLIGNPLINQSFGRHVDNFNGYRINQEDRNKQNQSFDNIMNMNHNGASTSGSIGSSGSNYMNMNNNNNIRNNNVLNSLLHLEKHGP</sequence>
<dbReference type="OrthoDB" id="1927254at2759"/>
<feature type="domain" description="Dof-type" evidence="11">
    <location>
        <begin position="23"/>
        <end position="77"/>
    </location>
</feature>
<dbReference type="GO" id="GO:0003677">
    <property type="term" value="F:DNA binding"/>
    <property type="evidence" value="ECO:0007669"/>
    <property type="project" value="UniProtKB-UniRule"/>
</dbReference>
<name>A0A6D2KNJ1_9BRAS</name>
<dbReference type="GO" id="GO:0005634">
    <property type="term" value="C:nucleus"/>
    <property type="evidence" value="ECO:0007669"/>
    <property type="project" value="UniProtKB-SubCell"/>
</dbReference>
<dbReference type="InterPro" id="IPR045174">
    <property type="entry name" value="Dof"/>
</dbReference>
<evidence type="ECO:0000256" key="2">
    <source>
        <dbReference type="ARBA" id="ARBA00022771"/>
    </source>
</evidence>
<dbReference type="GO" id="GO:0008270">
    <property type="term" value="F:zinc ion binding"/>
    <property type="evidence" value="ECO:0007669"/>
    <property type="project" value="UniProtKB-KW"/>
</dbReference>
<keyword evidence="6 9" id="KW-0804">Transcription</keyword>
<gene>
    <name evidence="12" type="ORF">MERR_LOCUS41833</name>
</gene>
<evidence type="ECO:0000256" key="5">
    <source>
        <dbReference type="ARBA" id="ARBA00023125"/>
    </source>
</evidence>
<dbReference type="PROSITE" id="PS50884">
    <property type="entry name" value="ZF_DOF_2"/>
    <property type="match status" value="1"/>
</dbReference>
<keyword evidence="13" id="KW-1185">Reference proteome</keyword>
<dbReference type="PROSITE" id="PS01361">
    <property type="entry name" value="ZF_DOF_1"/>
    <property type="match status" value="1"/>
</dbReference>
<evidence type="ECO:0000256" key="8">
    <source>
        <dbReference type="PROSITE-ProRule" id="PRU00071"/>
    </source>
</evidence>
<dbReference type="Pfam" id="PF02701">
    <property type="entry name" value="Zn_ribbon_Dof"/>
    <property type="match status" value="1"/>
</dbReference>
<organism evidence="12 13">
    <name type="scientific">Microthlaspi erraticum</name>
    <dbReference type="NCBI Taxonomy" id="1685480"/>
    <lineage>
        <taxon>Eukaryota</taxon>
        <taxon>Viridiplantae</taxon>
        <taxon>Streptophyta</taxon>
        <taxon>Embryophyta</taxon>
        <taxon>Tracheophyta</taxon>
        <taxon>Spermatophyta</taxon>
        <taxon>Magnoliopsida</taxon>
        <taxon>eudicotyledons</taxon>
        <taxon>Gunneridae</taxon>
        <taxon>Pentapetalae</taxon>
        <taxon>rosids</taxon>
        <taxon>malvids</taxon>
        <taxon>Brassicales</taxon>
        <taxon>Brassicaceae</taxon>
        <taxon>Coluteocarpeae</taxon>
        <taxon>Microthlaspi</taxon>
    </lineage>
</organism>
<reference evidence="12" key="1">
    <citation type="submission" date="2020-01" db="EMBL/GenBank/DDBJ databases">
        <authorList>
            <person name="Mishra B."/>
        </authorList>
    </citation>
    <scope>NUCLEOTIDE SEQUENCE [LARGE SCALE GENOMIC DNA]</scope>
</reference>
<keyword evidence="4 9" id="KW-0805">Transcription regulation</keyword>
<comment type="subcellular location">
    <subcellularLocation>
        <location evidence="8 9">Nucleus</location>
    </subcellularLocation>
</comment>
<feature type="region of interest" description="Disordered" evidence="10">
    <location>
        <begin position="1"/>
        <end position="22"/>
    </location>
</feature>
<dbReference type="AlphaFoldDB" id="A0A6D2KNJ1"/>
<dbReference type="PANTHER" id="PTHR31992:SF126">
    <property type="entry name" value="DOF ZINC FINGER PROTEIN DOF4.2-RELATED"/>
    <property type="match status" value="1"/>
</dbReference>
<keyword evidence="7 8" id="KW-0539">Nucleus</keyword>